<sequence length="110" mass="11946">MKKVLFSFLIGLFVFTSCSDDEAEPCNAEDTATGLLEISTKIEELPEDTSCEDEKAVFQELVDFYNSNQSCIEEAVEISYPGDAAAADSVKTELEAGIKIIEAALLIPCI</sequence>
<evidence type="ECO:0000256" key="1">
    <source>
        <dbReference type="SAM" id="SignalP"/>
    </source>
</evidence>
<proteinExistence type="predicted"/>
<gene>
    <name evidence="2" type="ORF">HGP29_23465</name>
</gene>
<dbReference type="RefSeq" id="WP_168884894.1">
    <property type="nucleotide sequence ID" value="NZ_JABAIL010000010.1"/>
</dbReference>
<dbReference type="EMBL" id="JABAIL010000010">
    <property type="protein sequence ID" value="NLR94182.1"/>
    <property type="molecule type" value="Genomic_DNA"/>
</dbReference>
<evidence type="ECO:0008006" key="4">
    <source>
        <dbReference type="Google" id="ProtNLM"/>
    </source>
</evidence>
<comment type="caution">
    <text evidence="2">The sequence shown here is derived from an EMBL/GenBank/DDBJ whole genome shotgun (WGS) entry which is preliminary data.</text>
</comment>
<keyword evidence="1" id="KW-0732">Signal</keyword>
<dbReference type="Proteomes" id="UP000585050">
    <property type="component" value="Unassembled WGS sequence"/>
</dbReference>
<accession>A0A7X8SPX3</accession>
<protein>
    <recommendedName>
        <fullName evidence="4">Lipoprotein</fullName>
    </recommendedName>
</protein>
<reference evidence="2 3" key="1">
    <citation type="submission" date="2020-04" db="EMBL/GenBank/DDBJ databases">
        <title>Flammeovirga sp. SR4, a novel species isolated from seawater.</title>
        <authorList>
            <person name="Wang X."/>
        </authorList>
    </citation>
    <scope>NUCLEOTIDE SEQUENCE [LARGE SCALE GENOMIC DNA]</scope>
    <source>
        <strain evidence="2 3">SR4</strain>
    </source>
</reference>
<name>A0A7X8SPX3_9BACT</name>
<evidence type="ECO:0000313" key="3">
    <source>
        <dbReference type="Proteomes" id="UP000585050"/>
    </source>
</evidence>
<dbReference type="PROSITE" id="PS51257">
    <property type="entry name" value="PROKAR_LIPOPROTEIN"/>
    <property type="match status" value="1"/>
</dbReference>
<feature type="chain" id="PRO_5030710781" description="Lipoprotein" evidence="1">
    <location>
        <begin position="20"/>
        <end position="110"/>
    </location>
</feature>
<evidence type="ECO:0000313" key="2">
    <source>
        <dbReference type="EMBL" id="NLR94182.1"/>
    </source>
</evidence>
<keyword evidence="3" id="KW-1185">Reference proteome</keyword>
<dbReference type="AlphaFoldDB" id="A0A7X8SPX3"/>
<organism evidence="2 3">
    <name type="scientific">Flammeovirga agarivorans</name>
    <dbReference type="NCBI Taxonomy" id="2726742"/>
    <lineage>
        <taxon>Bacteria</taxon>
        <taxon>Pseudomonadati</taxon>
        <taxon>Bacteroidota</taxon>
        <taxon>Cytophagia</taxon>
        <taxon>Cytophagales</taxon>
        <taxon>Flammeovirgaceae</taxon>
        <taxon>Flammeovirga</taxon>
    </lineage>
</organism>
<feature type="signal peptide" evidence="1">
    <location>
        <begin position="1"/>
        <end position="19"/>
    </location>
</feature>